<organism evidence="3 4">
    <name type="scientific">Fimbriimonas ginsengisoli Gsoil 348</name>
    <dbReference type="NCBI Taxonomy" id="661478"/>
    <lineage>
        <taxon>Bacteria</taxon>
        <taxon>Bacillati</taxon>
        <taxon>Armatimonadota</taxon>
        <taxon>Fimbriimonadia</taxon>
        <taxon>Fimbriimonadales</taxon>
        <taxon>Fimbriimonadaceae</taxon>
        <taxon>Fimbriimonas</taxon>
    </lineage>
</organism>
<comment type="similarity">
    <text evidence="1">Belongs to the SufE family.</text>
</comment>
<keyword evidence="4" id="KW-1185">Reference proteome</keyword>
<dbReference type="Gene3D" id="3.90.1010.10">
    <property type="match status" value="1"/>
</dbReference>
<dbReference type="KEGG" id="fgi:OP10G_1412"/>
<dbReference type="Pfam" id="PF02657">
    <property type="entry name" value="SufE"/>
    <property type="match status" value="1"/>
</dbReference>
<protein>
    <submittedName>
        <fullName evidence="3">Fe-S cluster assembly protein/Cysteine desulfuration protein</fullName>
    </submittedName>
</protein>
<dbReference type="STRING" id="661478.OP10G_1412"/>
<evidence type="ECO:0000313" key="4">
    <source>
        <dbReference type="Proteomes" id="UP000027982"/>
    </source>
</evidence>
<accession>A0A068NPT6</accession>
<dbReference type="HOGENOM" id="CLU_1832192_0_0_0"/>
<dbReference type="PANTHER" id="PTHR43597:SF5">
    <property type="entry name" value="SUFE-LIKE PROTEIN 2, CHLOROPLASTIC"/>
    <property type="match status" value="1"/>
</dbReference>
<name>A0A068NPT6_FIMGI</name>
<dbReference type="SUPFAM" id="SSF82649">
    <property type="entry name" value="SufE/NifU"/>
    <property type="match status" value="1"/>
</dbReference>
<proteinExistence type="inferred from homology"/>
<dbReference type="AlphaFoldDB" id="A0A068NPT6"/>
<gene>
    <name evidence="3" type="ORF">OP10G_1412</name>
</gene>
<dbReference type="Proteomes" id="UP000027982">
    <property type="component" value="Chromosome"/>
</dbReference>
<evidence type="ECO:0000259" key="2">
    <source>
        <dbReference type="Pfam" id="PF02657"/>
    </source>
</evidence>
<feature type="domain" description="Fe-S metabolism associated" evidence="2">
    <location>
        <begin position="12"/>
        <end position="134"/>
    </location>
</feature>
<evidence type="ECO:0000256" key="1">
    <source>
        <dbReference type="ARBA" id="ARBA00010282"/>
    </source>
</evidence>
<dbReference type="EMBL" id="CP007139">
    <property type="protein sequence ID" value="AIE84780.1"/>
    <property type="molecule type" value="Genomic_DNA"/>
</dbReference>
<sequence>MPMPEKLKSILEDLSFFTDRNDRIQALIELGEEFRNPSPEELPRNPTTRVPGCESEVYVDSEPFSRGKRYRFAVDNPQGISAMALARILDQGLSGEPVEDVQSVPDEIVYDIFGRELSMGKSLGLTGMVRMVKSEAAKTS</sequence>
<dbReference type="InterPro" id="IPR003808">
    <property type="entry name" value="Fe-S_metab-assoc_dom"/>
</dbReference>
<dbReference type="PANTHER" id="PTHR43597">
    <property type="entry name" value="SULFUR ACCEPTOR PROTEIN CSDE"/>
    <property type="match status" value="1"/>
</dbReference>
<reference evidence="3 4" key="1">
    <citation type="journal article" date="2014" name="PLoS ONE">
        <title>The first complete genome sequence of the class fimbriimonadia in the phylum armatimonadetes.</title>
        <authorList>
            <person name="Hu Z.Y."/>
            <person name="Wang Y.Z."/>
            <person name="Im W.T."/>
            <person name="Wang S.Y."/>
            <person name="Zhao G.P."/>
            <person name="Zheng H.J."/>
            <person name="Quan Z.X."/>
        </authorList>
    </citation>
    <scope>NUCLEOTIDE SEQUENCE [LARGE SCALE GENOMIC DNA]</scope>
    <source>
        <strain evidence="3">Gsoil 348</strain>
    </source>
</reference>
<evidence type="ECO:0000313" key="3">
    <source>
        <dbReference type="EMBL" id="AIE84780.1"/>
    </source>
</evidence>